<dbReference type="PROSITE" id="PS50048">
    <property type="entry name" value="ZN2_CY6_FUNGAL_2"/>
    <property type="match status" value="1"/>
</dbReference>
<reference evidence="10 11" key="1">
    <citation type="journal article" date="2018" name="Sci. Rep.">
        <title>Characterisation of pathogen-specific regions and novel effector candidates in Fusarium oxysporum f. sp. cepae.</title>
        <authorList>
            <person name="Armitage A.D."/>
            <person name="Taylor A."/>
            <person name="Sobczyk M.K."/>
            <person name="Baxter L."/>
            <person name="Greenfield B.P."/>
            <person name="Bates H.J."/>
            <person name="Wilson F."/>
            <person name="Jackson A.C."/>
            <person name="Ott S."/>
            <person name="Harrison R.J."/>
            <person name="Clarkson J.P."/>
        </authorList>
    </citation>
    <scope>NUCLEOTIDE SEQUENCE [LARGE SCALE GENOMIC DNA]</scope>
    <source>
        <strain evidence="10 11">Fo_A28</strain>
    </source>
</reference>
<dbReference type="VEuPathDB" id="FungiDB:FOMG_05964"/>
<dbReference type="VEuPathDB" id="FungiDB:FOXG_09912"/>
<dbReference type="VEuPathDB" id="FungiDB:FOMG_19134"/>
<dbReference type="GO" id="GO:0008270">
    <property type="term" value="F:zinc ion binding"/>
    <property type="evidence" value="ECO:0007669"/>
    <property type="project" value="InterPro"/>
</dbReference>
<dbReference type="VEuPathDB" id="FungiDB:FOC4_g10004251"/>
<keyword evidence="5" id="KW-0238">DNA-binding</keyword>
<dbReference type="VEuPathDB" id="FungiDB:HZS61_009180"/>
<dbReference type="InterPro" id="IPR036864">
    <property type="entry name" value="Zn2-C6_fun-type_DNA-bd_sf"/>
</dbReference>
<comment type="caution">
    <text evidence="10">The sequence shown here is derived from an EMBL/GenBank/DDBJ whole genome shotgun (WGS) entry which is preliminary data.</text>
</comment>
<dbReference type="VEuPathDB" id="FungiDB:FOZG_06113"/>
<evidence type="ECO:0000313" key="11">
    <source>
        <dbReference type="Proteomes" id="UP000285860"/>
    </source>
</evidence>
<organism evidence="10 11">
    <name type="scientific">Fusarium oxysporum</name>
    <name type="common">Fusarium vascular wilt</name>
    <dbReference type="NCBI Taxonomy" id="5507"/>
    <lineage>
        <taxon>Eukaryota</taxon>
        <taxon>Fungi</taxon>
        <taxon>Dikarya</taxon>
        <taxon>Ascomycota</taxon>
        <taxon>Pezizomycotina</taxon>
        <taxon>Sordariomycetes</taxon>
        <taxon>Hypocreomycetidae</taxon>
        <taxon>Hypocreales</taxon>
        <taxon>Nectriaceae</taxon>
        <taxon>Fusarium</taxon>
        <taxon>Fusarium oxysporum species complex</taxon>
    </lineage>
</organism>
<evidence type="ECO:0000259" key="9">
    <source>
        <dbReference type="PROSITE" id="PS50048"/>
    </source>
</evidence>
<dbReference type="CDD" id="cd12148">
    <property type="entry name" value="fungal_TF_MHR"/>
    <property type="match status" value="1"/>
</dbReference>
<dbReference type="GO" id="GO:0000435">
    <property type="term" value="P:positive regulation of transcription from RNA polymerase II promoter by galactose"/>
    <property type="evidence" value="ECO:0007669"/>
    <property type="project" value="TreeGrafter"/>
</dbReference>
<keyword evidence="2" id="KW-0479">Metal-binding</keyword>
<keyword evidence="4" id="KW-0805">Transcription regulation</keyword>
<dbReference type="PROSITE" id="PS00463">
    <property type="entry name" value="ZN2_CY6_FUNGAL_1"/>
    <property type="match status" value="1"/>
</dbReference>
<evidence type="ECO:0000256" key="5">
    <source>
        <dbReference type="ARBA" id="ARBA00023125"/>
    </source>
</evidence>
<dbReference type="CDD" id="cd00067">
    <property type="entry name" value="GAL4"/>
    <property type="match status" value="1"/>
</dbReference>
<proteinExistence type="inferred from homology"/>
<dbReference type="EMBL" id="MRCY01000007">
    <property type="protein sequence ID" value="RKL21256.1"/>
    <property type="molecule type" value="Genomic_DNA"/>
</dbReference>
<evidence type="ECO:0000256" key="7">
    <source>
        <dbReference type="ARBA" id="ARBA00023242"/>
    </source>
</evidence>
<protein>
    <recommendedName>
        <fullName evidence="9">Zn(2)-C6 fungal-type domain-containing protein</fullName>
    </recommendedName>
</protein>
<dbReference type="Gene3D" id="3.40.50.1820">
    <property type="entry name" value="alpha/beta hydrolase"/>
    <property type="match status" value="1"/>
</dbReference>
<gene>
    <name evidence="10" type="ORF">BFJ68_g2524</name>
</gene>
<dbReference type="VEuPathDB" id="FungiDB:FOIG_08725"/>
<dbReference type="SMART" id="SM00906">
    <property type="entry name" value="Fungal_trans"/>
    <property type="match status" value="1"/>
</dbReference>
<dbReference type="GO" id="GO:0005634">
    <property type="term" value="C:nucleus"/>
    <property type="evidence" value="ECO:0007669"/>
    <property type="project" value="TreeGrafter"/>
</dbReference>
<keyword evidence="3" id="KW-0378">Hydrolase</keyword>
<dbReference type="InterPro" id="IPR029058">
    <property type="entry name" value="AB_hydrolase_fold"/>
</dbReference>
<keyword evidence="7" id="KW-0539">Nucleus</keyword>
<feature type="compositionally biased region" description="Low complexity" evidence="8">
    <location>
        <begin position="676"/>
        <end position="694"/>
    </location>
</feature>
<evidence type="ECO:0000256" key="3">
    <source>
        <dbReference type="ARBA" id="ARBA00022801"/>
    </source>
</evidence>
<dbReference type="Pfam" id="PF00135">
    <property type="entry name" value="COesterase"/>
    <property type="match status" value="1"/>
</dbReference>
<dbReference type="VEuPathDB" id="FungiDB:FOIG_02453"/>
<evidence type="ECO:0000256" key="4">
    <source>
        <dbReference type="ARBA" id="ARBA00023015"/>
    </source>
</evidence>
<evidence type="ECO:0000256" key="2">
    <source>
        <dbReference type="ARBA" id="ARBA00022723"/>
    </source>
</evidence>
<evidence type="ECO:0000313" key="10">
    <source>
        <dbReference type="EMBL" id="RKL21256.1"/>
    </source>
</evidence>
<dbReference type="PANTHER" id="PTHR47424:SF3">
    <property type="entry name" value="REGULATORY PROTEIN GAL4"/>
    <property type="match status" value="1"/>
</dbReference>
<dbReference type="VEuPathDB" id="FungiDB:FOXG_15317"/>
<evidence type="ECO:0000256" key="8">
    <source>
        <dbReference type="SAM" id="MobiDB-lite"/>
    </source>
</evidence>
<dbReference type="Gene3D" id="4.10.240.10">
    <property type="entry name" value="Zn(2)-C6 fungal-type DNA-binding domain"/>
    <property type="match status" value="1"/>
</dbReference>
<dbReference type="Pfam" id="PF04082">
    <property type="entry name" value="Fungal_trans"/>
    <property type="match status" value="1"/>
</dbReference>
<dbReference type="InterPro" id="IPR019826">
    <property type="entry name" value="Carboxylesterase_B_AS"/>
</dbReference>
<dbReference type="GO" id="GO:0000981">
    <property type="term" value="F:DNA-binding transcription factor activity, RNA polymerase II-specific"/>
    <property type="evidence" value="ECO:0007669"/>
    <property type="project" value="InterPro"/>
</dbReference>
<dbReference type="Proteomes" id="UP000285860">
    <property type="component" value="Unassembled WGS sequence"/>
</dbReference>
<feature type="region of interest" description="Disordered" evidence="8">
    <location>
        <begin position="668"/>
        <end position="705"/>
    </location>
</feature>
<evidence type="ECO:0000256" key="1">
    <source>
        <dbReference type="ARBA" id="ARBA00005964"/>
    </source>
</evidence>
<dbReference type="VEuPathDB" id="FungiDB:FOC4_g10009910"/>
<comment type="similarity">
    <text evidence="1">Belongs to the type-B carboxylesterase/lipase family.</text>
</comment>
<dbReference type="SUPFAM" id="SSF53474">
    <property type="entry name" value="alpha/beta-Hydrolases"/>
    <property type="match status" value="1"/>
</dbReference>
<feature type="region of interest" description="Disordered" evidence="8">
    <location>
        <begin position="962"/>
        <end position="982"/>
    </location>
</feature>
<dbReference type="GO" id="GO:0000978">
    <property type="term" value="F:RNA polymerase II cis-regulatory region sequence-specific DNA binding"/>
    <property type="evidence" value="ECO:0007669"/>
    <property type="project" value="TreeGrafter"/>
</dbReference>
<feature type="region of interest" description="Disordered" evidence="8">
    <location>
        <begin position="542"/>
        <end position="570"/>
    </location>
</feature>
<dbReference type="VEuPathDB" id="FungiDB:FOC1_g10006959"/>
<dbReference type="InterPro" id="IPR002018">
    <property type="entry name" value="CarbesteraseB"/>
</dbReference>
<feature type="compositionally biased region" description="Basic and acidic residues" evidence="8">
    <location>
        <begin position="542"/>
        <end position="555"/>
    </location>
</feature>
<dbReference type="InterPro" id="IPR051127">
    <property type="entry name" value="Fungal_SecMet_Regulators"/>
</dbReference>
<dbReference type="VEuPathDB" id="FungiDB:FOC1_g10007924"/>
<feature type="region of interest" description="Disordered" evidence="8">
    <location>
        <begin position="72"/>
        <end position="91"/>
    </location>
</feature>
<dbReference type="PROSITE" id="PS00122">
    <property type="entry name" value="CARBOXYLESTERASE_B_1"/>
    <property type="match status" value="1"/>
</dbReference>
<dbReference type="SUPFAM" id="SSF57701">
    <property type="entry name" value="Zn2/Cys6 DNA-binding domain"/>
    <property type="match status" value="1"/>
</dbReference>
<dbReference type="GO" id="GO:0016787">
    <property type="term" value="F:hydrolase activity"/>
    <property type="evidence" value="ECO:0007669"/>
    <property type="project" value="UniProtKB-KW"/>
</dbReference>
<evidence type="ECO:0000256" key="6">
    <source>
        <dbReference type="ARBA" id="ARBA00023163"/>
    </source>
</evidence>
<dbReference type="VEuPathDB" id="FungiDB:FOZG_06114"/>
<feature type="domain" description="Zn(2)-C6 fungal-type" evidence="9">
    <location>
        <begin position="576"/>
        <end position="606"/>
    </location>
</feature>
<sequence length="1292" mass="144381">MFDNYIRESYIFNAGSLGHIEGLTITSHGSPAVHYFGGLPYALPPTGQWRFRVPRRLPKDYRYGTATEPGKFTDDTRICPQPPSSNTPHPSTVNEDCLQLNIWVPAGPPPKDGWPVCFYIHGGFLQVGTSNTKPEDLVSLLSESTFGAIMVLPSYRLNVFGFLGSRELAAEASSNGEATGNYGLWDQRMALEWTHENISFFGGDPANITVAGYSAGAYSSFQQLAHELFRVPEEKAIIRRVAMFSNSTGVRPKGLQDQQPQFDELLTRLGINLALSGEEKLTSLRAVPHHKLVQVQNGMRISEFRVLADDAFYPADLIDRINNGEFARKMKDRGITLINGECESEHTMYRRWRTPQESYSAVYQRFSAEFAPEVTKKIMDHYCGPSQTLPTEYANWEDFFGRIYANIQVHYLQRGFHNALFAGGLEAGKDVFRYRFERRLDRVAEKIPAEWGVTHLTDVPIWLWGCGYEGGLSVQEKEWLKDWNEGFAAFVKGDEVNWGTTRPKDMRRWRSDGETDIWEDSSWERGVEFWKLVNSCHERTDRKLVMPEQPRKPSDQEQDQSETGPPTNKRRRIGLACNACRSRKSRCDGQRPSCSSCLSLGFDCMYEPGDSATNVIVRKDYVSDLEQRVSSVEHNLQRLNDVLKGHLSPCNNTNTSPCQHGNINVGHSMPSPAPTAPAKASAPSGAGTGTCATSLEEPQDEEGIPNGMAMTFVEEKTSAFYGEASNINFTQLLLRAIAAVHHSPGAPSALDRASVLGENVVASVSQSKGSLGGSATPLDSLPTALPSVEEMDTLLDLYFDTAGVVFPFIHEETMRSTYNECRLNGFTRARRTWLGTLNMVFAMASNFDRDYTTSSKKRFERSNAFYKRALGLCNELSKRVISLEIVHYLILVVLHCQGTSRSVQAWNNYGLVIRSAMALGLHTESTERSLDPVQKEYRRRTWVVIYCLDKVLSTAVGRPASIPDEQMTRREPASGWSPPTSDAADLPGDFLAVSFRMYQVMSKSLAIQYGANLDHDADPDEMAHLKASGELRKQLRLWAAKLPPHLQLCDVESDALSQNTKANRLRVILTMRYHNLSILIHKPLLSATIRHLFRQDDTANESSSYLIQLAMAEAHECVRSAQLTIDIVHSVISVDSTSKNNLGVWYFTLYYVFTASLVICGRLLWAQHGDTVVDEASVSHMKFLLSKAEAIFLNLDHENSLVLSCLEYIRRLSRMCGKKEIAPDAASAIMHDNGSSSTGSADAMSFSLDNMDPFQLFASEMFDPAIFEHFHQSPVDGMSFVNGLWEGFPCGG</sequence>
<name>A0A420RW23_FUSOX</name>
<keyword evidence="6" id="KW-0804">Transcription</keyword>
<dbReference type="PANTHER" id="PTHR47424">
    <property type="entry name" value="REGULATORY PROTEIN GAL4"/>
    <property type="match status" value="1"/>
</dbReference>
<dbReference type="VEuPathDB" id="FungiDB:HZS61_009131"/>
<dbReference type="SMART" id="SM00066">
    <property type="entry name" value="GAL4"/>
    <property type="match status" value="1"/>
</dbReference>
<dbReference type="Pfam" id="PF00172">
    <property type="entry name" value="Zn_clus"/>
    <property type="match status" value="1"/>
</dbReference>
<dbReference type="InterPro" id="IPR001138">
    <property type="entry name" value="Zn2Cys6_DnaBD"/>
</dbReference>
<accession>A0A420RW23</accession>
<dbReference type="GO" id="GO:0006351">
    <property type="term" value="P:DNA-templated transcription"/>
    <property type="evidence" value="ECO:0007669"/>
    <property type="project" value="InterPro"/>
</dbReference>
<dbReference type="InterPro" id="IPR007219">
    <property type="entry name" value="XnlR_reg_dom"/>
</dbReference>